<organism evidence="1 2">
    <name type="scientific">Absidia repens</name>
    <dbReference type="NCBI Taxonomy" id="90262"/>
    <lineage>
        <taxon>Eukaryota</taxon>
        <taxon>Fungi</taxon>
        <taxon>Fungi incertae sedis</taxon>
        <taxon>Mucoromycota</taxon>
        <taxon>Mucoromycotina</taxon>
        <taxon>Mucoromycetes</taxon>
        <taxon>Mucorales</taxon>
        <taxon>Cunninghamellaceae</taxon>
        <taxon>Absidia</taxon>
    </lineage>
</organism>
<name>A0A1X2H8C8_9FUNG</name>
<dbReference type="OrthoDB" id="2379842at2759"/>
<dbReference type="Proteomes" id="UP000193560">
    <property type="component" value="Unassembled WGS sequence"/>
</dbReference>
<comment type="caution">
    <text evidence="1">The sequence shown here is derived from an EMBL/GenBank/DDBJ whole genome shotgun (WGS) entry which is preliminary data.</text>
</comment>
<accession>A0A1X2H8C8</accession>
<dbReference type="AlphaFoldDB" id="A0A1X2H8C8"/>
<dbReference type="STRING" id="90262.A0A1X2H8C8"/>
<reference evidence="1 2" key="1">
    <citation type="submission" date="2016-07" db="EMBL/GenBank/DDBJ databases">
        <title>Pervasive Adenine N6-methylation of Active Genes in Fungi.</title>
        <authorList>
            <consortium name="DOE Joint Genome Institute"/>
            <person name="Mondo S.J."/>
            <person name="Dannebaum R.O."/>
            <person name="Kuo R.C."/>
            <person name="Labutti K."/>
            <person name="Haridas S."/>
            <person name="Kuo A."/>
            <person name="Salamov A."/>
            <person name="Ahrendt S.R."/>
            <person name="Lipzen A."/>
            <person name="Sullivan W."/>
            <person name="Andreopoulos W.B."/>
            <person name="Clum A."/>
            <person name="Lindquist E."/>
            <person name="Daum C."/>
            <person name="Ramamoorthy G.K."/>
            <person name="Gryganskyi A."/>
            <person name="Culley D."/>
            <person name="Magnuson J.K."/>
            <person name="James T.Y."/>
            <person name="O'Malley M.A."/>
            <person name="Stajich J.E."/>
            <person name="Spatafora J.W."/>
            <person name="Visel A."/>
            <person name="Grigoriev I.V."/>
        </authorList>
    </citation>
    <scope>NUCLEOTIDE SEQUENCE [LARGE SCALE GENOMIC DNA]</scope>
    <source>
        <strain evidence="1 2">NRRL 1336</strain>
    </source>
</reference>
<evidence type="ECO:0000313" key="2">
    <source>
        <dbReference type="Proteomes" id="UP000193560"/>
    </source>
</evidence>
<evidence type="ECO:0000313" key="1">
    <source>
        <dbReference type="EMBL" id="ORY94346.1"/>
    </source>
</evidence>
<gene>
    <name evidence="1" type="ORF">BCR42DRAFT_399206</name>
</gene>
<dbReference type="EMBL" id="MCGE01000088">
    <property type="protein sequence ID" value="ORY94346.1"/>
    <property type="molecule type" value="Genomic_DNA"/>
</dbReference>
<keyword evidence="2" id="KW-1185">Reference proteome</keyword>
<proteinExistence type="predicted"/>
<protein>
    <submittedName>
        <fullName evidence="1">Uncharacterized protein</fullName>
    </submittedName>
</protein>
<sequence length="137" mass="16243">MGWTWCNNLRHYNSRTTQRAESVRASLKYTLRKNESLTSLLEKLVIGSDKGKMRIIFKTKVEMNTFPIAVFKEEIFEDLMGKLSHFALTMFLYNEYKQKKTKKNTIACAWSRRKFWLYCRHTSSTELSLDDITHFGI</sequence>